<feature type="compositionally biased region" description="Low complexity" evidence="6">
    <location>
        <begin position="1071"/>
        <end position="1080"/>
    </location>
</feature>
<keyword evidence="2 8" id="KW-0436">Ligase</keyword>
<evidence type="ECO:0000256" key="4">
    <source>
        <dbReference type="ARBA" id="ARBA00022840"/>
    </source>
</evidence>
<feature type="compositionally biased region" description="Low complexity" evidence="6">
    <location>
        <begin position="687"/>
        <end position="708"/>
    </location>
</feature>
<comment type="caution">
    <text evidence="8">The sequence shown here is derived from an EMBL/GenBank/DDBJ whole genome shotgun (WGS) entry which is preliminary data.</text>
</comment>
<dbReference type="GO" id="GO:0003677">
    <property type="term" value="F:DNA binding"/>
    <property type="evidence" value="ECO:0007669"/>
    <property type="project" value="InterPro"/>
</dbReference>
<dbReference type="GO" id="GO:0003910">
    <property type="term" value="F:DNA ligase (ATP) activity"/>
    <property type="evidence" value="ECO:0007669"/>
    <property type="project" value="InterPro"/>
</dbReference>
<feature type="compositionally biased region" description="Pro residues" evidence="6">
    <location>
        <begin position="1035"/>
        <end position="1051"/>
    </location>
</feature>
<dbReference type="Pfam" id="PF01068">
    <property type="entry name" value="DNA_ligase_A_M"/>
    <property type="match status" value="1"/>
</dbReference>
<dbReference type="GO" id="GO:0006303">
    <property type="term" value="P:double-strand break repair via nonhomologous end joining"/>
    <property type="evidence" value="ECO:0007669"/>
    <property type="project" value="TreeGrafter"/>
</dbReference>
<evidence type="ECO:0000256" key="6">
    <source>
        <dbReference type="SAM" id="MobiDB-lite"/>
    </source>
</evidence>
<dbReference type="PROSITE" id="PS50160">
    <property type="entry name" value="DNA_LIGASE_A3"/>
    <property type="match status" value="1"/>
</dbReference>
<feature type="region of interest" description="Disordered" evidence="6">
    <location>
        <begin position="774"/>
        <end position="845"/>
    </location>
</feature>
<evidence type="ECO:0000313" key="8">
    <source>
        <dbReference type="EMBL" id="OMP85630.1"/>
    </source>
</evidence>
<dbReference type="InterPro" id="IPR012310">
    <property type="entry name" value="DNA_ligase_ATP-dep_cent"/>
</dbReference>
<dbReference type="Pfam" id="PF04675">
    <property type="entry name" value="DNA_ligase_A_N"/>
    <property type="match status" value="1"/>
</dbReference>
<dbReference type="Gene3D" id="3.30.470.30">
    <property type="entry name" value="DNA ligase/mRNA capping enzyme"/>
    <property type="match status" value="1"/>
</dbReference>
<evidence type="ECO:0000313" key="9">
    <source>
        <dbReference type="Proteomes" id="UP000190776"/>
    </source>
</evidence>
<dbReference type="STRING" id="420778.A0A1S8BDM2"/>
<keyword evidence="5" id="KW-0539">Nucleus</keyword>
<dbReference type="SUPFAM" id="SSF50249">
    <property type="entry name" value="Nucleic acid-binding proteins"/>
    <property type="match status" value="1"/>
</dbReference>
<dbReference type="InterPro" id="IPR012308">
    <property type="entry name" value="DNA_ligase_ATP-dep_N"/>
</dbReference>
<comment type="similarity">
    <text evidence="1">Belongs to the ATP-dependent DNA ligase family.</text>
</comment>
<gene>
    <name evidence="8" type="ORF">BK809_0004301</name>
</gene>
<dbReference type="PANTHER" id="PTHR45997:SF2">
    <property type="entry name" value="ATP DEPENDENT DNA LIGASE DOMAIN PROTEIN (AFU_ORTHOLOGUE AFUA_5G02430)"/>
    <property type="match status" value="1"/>
</dbReference>
<feature type="region of interest" description="Disordered" evidence="6">
    <location>
        <begin position="1033"/>
        <end position="1098"/>
    </location>
</feature>
<evidence type="ECO:0000259" key="7">
    <source>
        <dbReference type="PROSITE" id="PS50160"/>
    </source>
</evidence>
<dbReference type="GO" id="GO:0006297">
    <property type="term" value="P:nucleotide-excision repair, DNA gap filling"/>
    <property type="evidence" value="ECO:0007669"/>
    <property type="project" value="TreeGrafter"/>
</dbReference>
<keyword evidence="4" id="KW-0067">ATP-binding</keyword>
<dbReference type="GO" id="GO:0006310">
    <property type="term" value="P:DNA recombination"/>
    <property type="evidence" value="ECO:0007669"/>
    <property type="project" value="InterPro"/>
</dbReference>
<dbReference type="Gene3D" id="1.10.3260.10">
    <property type="entry name" value="DNA ligase, ATP-dependent, N-terminal domain"/>
    <property type="match status" value="1"/>
</dbReference>
<accession>A0A1S8BDM2</accession>
<feature type="region of interest" description="Disordered" evidence="6">
    <location>
        <begin position="932"/>
        <end position="956"/>
    </location>
</feature>
<name>A0A1S8BDM2_9PEZI</name>
<keyword evidence="3" id="KW-0547">Nucleotide-binding</keyword>
<dbReference type="InterPro" id="IPR029710">
    <property type="entry name" value="LIG4"/>
</dbReference>
<dbReference type="InterPro" id="IPR036599">
    <property type="entry name" value="DNA_ligase_N_sf"/>
</dbReference>
<sequence length="1309" mass="147107">MPFRFTWICDLLQAIEDIECRDPPYLPDRKRSLLRTTIERWFRRHRKDIDHPNTDGAALLSTLFPHTRTDRVYSIKANRLEKLVARCLHFRTEKVKELGTWRLPGRGDLGECLERIDRIHDSEPLPRGDILTVEKVDCGLHDIASQVRFSSPAVQKHVSANVPQDILADILLRIHSRDKKWFVRLFLKDYGRAVLDENLVLSEFHFMLPSLLKFQNDYTAAMMLLKGPLALYHAKPDPLSQKLMLEQAAQHLKPKVGTKIGRPAWYKARSMKNCFQMAGDATWVIERKYDGEFCETHVDLDKQNPIQIFSKNGKDATRDRINLLPAISNSLRIGTAECQFNSKCILLGEMVVFNQLEKAVMDFDKIRKHVSRSGSFLGTDKDSQPHPYENLMIFYFDILLLDDEITMALPHSRRRKRLSQVVTKIEGRAKTVEWKPLDFSEPKAKKSLLYQFSAALYYRCEGLILKPDSPYFSLVSDETGSWCRGFIKLKQDYMTDMGGARDQADFAVVAASYDVHEAQKSRQRNLKFTNFYLGCLVDDNNSYQARPKFRIVAIITATHCIPPKELEYLNQIGQFHCEDYDEDEMDQRFSIQFGRHPRPSVVFTEPLVVEVLGSSFEKPPNEDFHMLRHPRVLRTHTDRSWEDCITMQGLAQIAREAREAPPDDESQDIRNKVQYFMSKLSRSQDISSLRSRQTTSTPQSGGTSTTPLATLKDVDRTYTSGTASSTASIKTPSPATALIKARSTAVRPMVAVDFAKEATPVSQQSTQWTETIVTSPDAARQPAPQTLPAISPPKRKPAAPFAVTTAPIGFNSGKRPQPQADTEGSPRRGGPNTTRRTQSQPYLPQNLVHESPVESLTGGCDSNEGTLVNEDAPEEQLSFYERREAISLHQQSNGLGGQKSMEDFSNRHETLRRVARPRVDPPSDIMDARSSVASARSRNAAVKNATVKTPLQQQKDAQDIIVRQRALKMTTSTEASREPEERLPSRTDSIYASAFMLPPIPMFDGHSMPTPPTSSLNDRAPEREVVAIALSTLPASPPSSSPPIVATPPVPSNKENIPSQSDATRTNRRLTTGPSITTGTPGKGLKRPATGSIDDFDIGSTPRKLPKWRSAVYARPRLPPSMLISEANNSRSITATTPAAEPMSSTCNHKTTTTINANSPLLLPIPYDLTQTVIYLAPSLQQRHHPLHRTLKEHYTPHAPIIIDDLEHWRRGEGSPLQYHSQGSTVAESQAYEGYDRIALVEPTRAKECEGVVMGVEGVVGALDGERRSRNGLTGVFDWRILDDLVKAGDVEREKNAWIERFWGSVAMR</sequence>
<reference evidence="8 9" key="1">
    <citation type="submission" date="2017-01" db="EMBL/GenBank/DDBJ databases">
        <title>Draft genome sequence of Diplodia seriata F98.1, a fungal species involved in grapevine trunk diseases.</title>
        <authorList>
            <person name="Robert-Siegwald G."/>
            <person name="Vallet J."/>
            <person name="Abou-Mansour E."/>
            <person name="Xu J."/>
            <person name="Rey P."/>
            <person name="Bertsch C."/>
            <person name="Rego C."/>
            <person name="Larignon P."/>
            <person name="Fontaine F."/>
            <person name="Lebrun M.-H."/>
        </authorList>
    </citation>
    <scope>NUCLEOTIDE SEQUENCE [LARGE SCALE GENOMIC DNA]</scope>
    <source>
        <strain evidence="8 9">F98.1</strain>
    </source>
</reference>
<evidence type="ECO:0000256" key="1">
    <source>
        <dbReference type="ARBA" id="ARBA00007572"/>
    </source>
</evidence>
<feature type="compositionally biased region" description="Polar residues" evidence="6">
    <location>
        <begin position="1053"/>
        <end position="1064"/>
    </location>
</feature>
<evidence type="ECO:0000256" key="5">
    <source>
        <dbReference type="ARBA" id="ARBA00023242"/>
    </source>
</evidence>
<evidence type="ECO:0000256" key="3">
    <source>
        <dbReference type="ARBA" id="ARBA00022741"/>
    </source>
</evidence>
<dbReference type="GO" id="GO:0005524">
    <property type="term" value="F:ATP binding"/>
    <property type="evidence" value="ECO:0007669"/>
    <property type="project" value="UniProtKB-KW"/>
</dbReference>
<evidence type="ECO:0000256" key="2">
    <source>
        <dbReference type="ARBA" id="ARBA00022598"/>
    </source>
</evidence>
<dbReference type="Proteomes" id="UP000190776">
    <property type="component" value="Unassembled WGS sequence"/>
</dbReference>
<feature type="domain" description="ATP-dependent DNA ligase family profile" evidence="7">
    <location>
        <begin position="393"/>
        <end position="537"/>
    </location>
</feature>
<proteinExistence type="inferred from homology"/>
<protein>
    <submittedName>
        <fullName evidence="8">DNA ligase 4</fullName>
    </submittedName>
</protein>
<feature type="compositionally biased region" description="Low complexity" evidence="6">
    <location>
        <begin position="828"/>
        <end position="837"/>
    </location>
</feature>
<dbReference type="EMBL" id="MSZU01000084">
    <property type="protein sequence ID" value="OMP85630.1"/>
    <property type="molecule type" value="Genomic_DNA"/>
</dbReference>
<feature type="compositionally biased region" description="Low complexity" evidence="6">
    <location>
        <begin position="932"/>
        <end position="945"/>
    </location>
</feature>
<dbReference type="Gene3D" id="2.40.50.140">
    <property type="entry name" value="Nucleic acid-binding proteins"/>
    <property type="match status" value="1"/>
</dbReference>
<dbReference type="InterPro" id="IPR012340">
    <property type="entry name" value="NA-bd_OB-fold"/>
</dbReference>
<dbReference type="GO" id="GO:0032807">
    <property type="term" value="C:DNA ligase IV complex"/>
    <property type="evidence" value="ECO:0007669"/>
    <property type="project" value="TreeGrafter"/>
</dbReference>
<feature type="region of interest" description="Disordered" evidence="6">
    <location>
        <begin position="681"/>
        <end position="715"/>
    </location>
</feature>
<dbReference type="PANTHER" id="PTHR45997">
    <property type="entry name" value="DNA LIGASE 4"/>
    <property type="match status" value="1"/>
</dbReference>
<dbReference type="OrthoDB" id="2160351at2759"/>
<feature type="compositionally biased region" description="Polar residues" evidence="6">
    <location>
        <begin position="946"/>
        <end position="955"/>
    </location>
</feature>
<dbReference type="SUPFAM" id="SSF56091">
    <property type="entry name" value="DNA ligase/mRNA capping enzyme, catalytic domain"/>
    <property type="match status" value="1"/>
</dbReference>
<organism evidence="8 9">
    <name type="scientific">Diplodia seriata</name>
    <dbReference type="NCBI Taxonomy" id="420778"/>
    <lineage>
        <taxon>Eukaryota</taxon>
        <taxon>Fungi</taxon>
        <taxon>Dikarya</taxon>
        <taxon>Ascomycota</taxon>
        <taxon>Pezizomycotina</taxon>
        <taxon>Dothideomycetes</taxon>
        <taxon>Dothideomycetes incertae sedis</taxon>
        <taxon>Botryosphaeriales</taxon>
        <taxon>Botryosphaeriaceae</taxon>
        <taxon>Diplodia</taxon>
    </lineage>
</organism>